<dbReference type="GO" id="GO:0005506">
    <property type="term" value="F:iron ion binding"/>
    <property type="evidence" value="ECO:0007669"/>
    <property type="project" value="InterPro"/>
</dbReference>
<dbReference type="GO" id="GO:0016705">
    <property type="term" value="F:oxidoreductase activity, acting on paired donors, with incorporation or reduction of molecular oxygen"/>
    <property type="evidence" value="ECO:0007669"/>
    <property type="project" value="InterPro"/>
</dbReference>
<reference evidence="1 2" key="1">
    <citation type="submission" date="2016-07" db="EMBL/GenBank/DDBJ databases">
        <title>Draft genome of the white-rot fungus Obba rivulosa 3A-2.</title>
        <authorList>
            <consortium name="DOE Joint Genome Institute"/>
            <person name="Miettinen O."/>
            <person name="Riley R."/>
            <person name="Acob R."/>
            <person name="Barry K."/>
            <person name="Cullen D."/>
            <person name="De Vries R."/>
            <person name="Hainaut M."/>
            <person name="Hatakka A."/>
            <person name="Henrissat B."/>
            <person name="Hilden K."/>
            <person name="Kuo R."/>
            <person name="Labutti K."/>
            <person name="Lipzen A."/>
            <person name="Makela M.R."/>
            <person name="Sandor L."/>
            <person name="Spatafora J.W."/>
            <person name="Grigoriev I.V."/>
            <person name="Hibbett D.S."/>
        </authorList>
    </citation>
    <scope>NUCLEOTIDE SEQUENCE [LARGE SCALE GENOMIC DNA]</scope>
    <source>
        <strain evidence="1 2">3A-2</strain>
    </source>
</reference>
<dbReference type="Gene3D" id="1.10.630.10">
    <property type="entry name" value="Cytochrome P450"/>
    <property type="match status" value="1"/>
</dbReference>
<protein>
    <submittedName>
        <fullName evidence="1">Uncharacterized protein</fullName>
    </submittedName>
</protein>
<sequence>PSVWGANAAQFEPERWITPGGVPPPSALPHGWSGLVTFCDGPRNCIGYRLGECAFARNANGFGRADPAAIGLFVV</sequence>
<organism evidence="1 2">
    <name type="scientific">Obba rivulosa</name>
    <dbReference type="NCBI Taxonomy" id="1052685"/>
    <lineage>
        <taxon>Eukaryota</taxon>
        <taxon>Fungi</taxon>
        <taxon>Dikarya</taxon>
        <taxon>Basidiomycota</taxon>
        <taxon>Agaricomycotina</taxon>
        <taxon>Agaricomycetes</taxon>
        <taxon>Polyporales</taxon>
        <taxon>Gelatoporiaceae</taxon>
        <taxon>Obba</taxon>
    </lineage>
</organism>
<accession>A0A8E2AKI3</accession>
<name>A0A8E2AKI3_9APHY</name>
<keyword evidence="2" id="KW-1185">Reference proteome</keyword>
<dbReference type="GO" id="GO:0004497">
    <property type="term" value="F:monooxygenase activity"/>
    <property type="evidence" value="ECO:0007669"/>
    <property type="project" value="InterPro"/>
</dbReference>
<dbReference type="EMBL" id="KV722918">
    <property type="protein sequence ID" value="OCH83627.1"/>
    <property type="molecule type" value="Genomic_DNA"/>
</dbReference>
<gene>
    <name evidence="1" type="ORF">OBBRIDRAFT_742916</name>
</gene>
<dbReference type="Proteomes" id="UP000250043">
    <property type="component" value="Unassembled WGS sequence"/>
</dbReference>
<feature type="non-terminal residue" evidence="1">
    <location>
        <position position="1"/>
    </location>
</feature>
<dbReference type="GO" id="GO:0020037">
    <property type="term" value="F:heme binding"/>
    <property type="evidence" value="ECO:0007669"/>
    <property type="project" value="InterPro"/>
</dbReference>
<dbReference type="SUPFAM" id="SSF48264">
    <property type="entry name" value="Cytochrome P450"/>
    <property type="match status" value="1"/>
</dbReference>
<dbReference type="AlphaFoldDB" id="A0A8E2AKI3"/>
<evidence type="ECO:0000313" key="2">
    <source>
        <dbReference type="Proteomes" id="UP000250043"/>
    </source>
</evidence>
<dbReference type="InterPro" id="IPR036396">
    <property type="entry name" value="Cyt_P450_sf"/>
</dbReference>
<dbReference type="OrthoDB" id="1470350at2759"/>
<proteinExistence type="predicted"/>
<evidence type="ECO:0000313" key="1">
    <source>
        <dbReference type="EMBL" id="OCH83627.1"/>
    </source>
</evidence>